<evidence type="ECO:0000313" key="3">
    <source>
        <dbReference type="Proteomes" id="UP001152888"/>
    </source>
</evidence>
<comment type="caution">
    <text evidence="2">The sequence shown here is derived from an EMBL/GenBank/DDBJ whole genome shotgun (WGS) entry which is preliminary data.</text>
</comment>
<keyword evidence="3" id="KW-1185">Reference proteome</keyword>
<proteinExistence type="predicted"/>
<gene>
    <name evidence="2" type="ORF">ACAOBT_LOCUS23373</name>
</gene>
<dbReference type="EMBL" id="CAKOFQ010007268">
    <property type="protein sequence ID" value="CAH1996816.1"/>
    <property type="molecule type" value="Genomic_DNA"/>
</dbReference>
<protein>
    <submittedName>
        <fullName evidence="2">Uncharacterized protein</fullName>
    </submittedName>
</protein>
<organism evidence="2 3">
    <name type="scientific">Acanthoscelides obtectus</name>
    <name type="common">Bean weevil</name>
    <name type="synonym">Bruchus obtectus</name>
    <dbReference type="NCBI Taxonomy" id="200917"/>
    <lineage>
        <taxon>Eukaryota</taxon>
        <taxon>Metazoa</taxon>
        <taxon>Ecdysozoa</taxon>
        <taxon>Arthropoda</taxon>
        <taxon>Hexapoda</taxon>
        <taxon>Insecta</taxon>
        <taxon>Pterygota</taxon>
        <taxon>Neoptera</taxon>
        <taxon>Endopterygota</taxon>
        <taxon>Coleoptera</taxon>
        <taxon>Polyphaga</taxon>
        <taxon>Cucujiformia</taxon>
        <taxon>Chrysomeloidea</taxon>
        <taxon>Chrysomelidae</taxon>
        <taxon>Bruchinae</taxon>
        <taxon>Bruchini</taxon>
        <taxon>Acanthoscelides</taxon>
    </lineage>
</organism>
<sequence length="72" mass="8323">MRREHESESDDSVSEIPSGSKKTKYSQKFNKTWLNDPDFKGWLEQEEENSAYCKACKKNISVKTTGKQALSY</sequence>
<evidence type="ECO:0000256" key="1">
    <source>
        <dbReference type="SAM" id="MobiDB-lite"/>
    </source>
</evidence>
<evidence type="ECO:0000313" key="2">
    <source>
        <dbReference type="EMBL" id="CAH1996816.1"/>
    </source>
</evidence>
<reference evidence="2" key="1">
    <citation type="submission" date="2022-03" db="EMBL/GenBank/DDBJ databases">
        <authorList>
            <person name="Sayadi A."/>
        </authorList>
    </citation>
    <scope>NUCLEOTIDE SEQUENCE</scope>
</reference>
<feature type="region of interest" description="Disordered" evidence="1">
    <location>
        <begin position="1"/>
        <end position="25"/>
    </location>
</feature>
<accession>A0A9P0LHA2</accession>
<name>A0A9P0LHA2_ACAOB</name>
<dbReference type="Proteomes" id="UP001152888">
    <property type="component" value="Unassembled WGS sequence"/>
</dbReference>
<dbReference type="AlphaFoldDB" id="A0A9P0LHA2"/>